<dbReference type="PANTHER" id="PTHR13353">
    <property type="entry name" value="TRANSMEMBRANE PROTEIN 19"/>
    <property type="match status" value="1"/>
</dbReference>
<feature type="transmembrane region" description="Helical" evidence="6">
    <location>
        <begin position="56"/>
        <end position="76"/>
    </location>
</feature>
<dbReference type="InterPro" id="IPR002794">
    <property type="entry name" value="DUF92_TMEM19"/>
</dbReference>
<feature type="transmembrane region" description="Helical" evidence="6">
    <location>
        <begin position="368"/>
        <end position="387"/>
    </location>
</feature>
<dbReference type="PANTHER" id="PTHR13353:SF5">
    <property type="entry name" value="TRANSMEMBRANE PROTEIN 19"/>
    <property type="match status" value="1"/>
</dbReference>
<evidence type="ECO:0000313" key="7">
    <source>
        <dbReference type="EMBL" id="KAJ5075622.1"/>
    </source>
</evidence>
<name>A0A9Q0LMN6_ANAIG</name>
<feature type="transmembrane region" description="Helical" evidence="6">
    <location>
        <begin position="291"/>
        <end position="312"/>
    </location>
</feature>
<reference evidence="7" key="1">
    <citation type="submission" date="2022-10" db="EMBL/GenBank/DDBJ databases">
        <title>Novel sulphate-reducing endosymbionts in the free-living metamonad Anaeramoeba.</title>
        <authorList>
            <person name="Jerlstrom-Hultqvist J."/>
            <person name="Cepicka I."/>
            <person name="Gallot-Lavallee L."/>
            <person name="Salas-Leiva D."/>
            <person name="Curtis B.A."/>
            <person name="Zahonova K."/>
            <person name="Pipaliya S."/>
            <person name="Dacks J."/>
            <person name="Roger A.J."/>
        </authorList>
    </citation>
    <scope>NUCLEOTIDE SEQUENCE</scope>
    <source>
        <strain evidence="7">BMAN</strain>
    </source>
</reference>
<evidence type="ECO:0000256" key="4">
    <source>
        <dbReference type="ARBA" id="ARBA00022989"/>
    </source>
</evidence>
<feature type="transmembrane region" description="Helical" evidence="6">
    <location>
        <begin position="183"/>
        <end position="200"/>
    </location>
</feature>
<keyword evidence="5 6" id="KW-0472">Membrane</keyword>
<dbReference type="GO" id="GO:0016020">
    <property type="term" value="C:membrane"/>
    <property type="evidence" value="ECO:0007669"/>
    <property type="project" value="UniProtKB-SubCell"/>
</dbReference>
<dbReference type="Pfam" id="PF01940">
    <property type="entry name" value="DUF92"/>
    <property type="match status" value="1"/>
</dbReference>
<feature type="transmembrane region" description="Helical" evidence="6">
    <location>
        <begin position="394"/>
        <end position="411"/>
    </location>
</feature>
<proteinExistence type="inferred from homology"/>
<evidence type="ECO:0000256" key="2">
    <source>
        <dbReference type="ARBA" id="ARBA00009012"/>
    </source>
</evidence>
<accession>A0A9Q0LMN6</accession>
<keyword evidence="4 6" id="KW-1133">Transmembrane helix</keyword>
<keyword evidence="3 6" id="KW-0812">Transmembrane</keyword>
<feature type="transmembrane region" description="Helical" evidence="6">
    <location>
        <begin position="156"/>
        <end position="177"/>
    </location>
</feature>
<feature type="transmembrane region" description="Helical" evidence="6">
    <location>
        <begin position="212"/>
        <end position="229"/>
    </location>
</feature>
<feature type="transmembrane region" description="Helical" evidence="6">
    <location>
        <begin position="21"/>
        <end position="44"/>
    </location>
</feature>
<dbReference type="AlphaFoldDB" id="A0A9Q0LMN6"/>
<comment type="caution">
    <text evidence="7">The sequence shown here is derived from an EMBL/GenBank/DDBJ whole genome shotgun (WGS) entry which is preliminary data.</text>
</comment>
<sequence length="445" mass="49657">MNHRKLVHISMSLFALLIGRFSNTLITISCIIAFISNIIIFPKFGRLFEDEKDKKLGFPVGILTYPAILTIISVIFFQRQIFLSIGWGMLAFGDGFCGLLAHKWSYFYNNYKLPWNPNKSLSGMLFFFFFGFSLTTLLVFLLPPEIRLFLYPNLRYFHWIITIFITSIICAFVETIPNFFDDNLVVPLTGSFASFLIMEFLDHGKFQTENSFMIGFLVVVVFGVLSYFSKKIDFIGTVVGSIIAMLMYLGGGFASLNLLIIFFVGGSLATQWKISEKRKMEVAEKKKGKRTFSHALCNAGTAAMCGFLACAFPEKKMFFLTMLAGSMSSAMGDTLSSELGNLYGSHFWNILNFRNDKRGLDGVVSPEGSLAGVFGSFLIAFVFSFGFRNQLDNVFLAFFKVFLAGIVGNITDSVLGASLQRIGLMSNHSVNLANTIVGALMVSLF</sequence>
<keyword evidence="8" id="KW-1185">Reference proteome</keyword>
<comment type="subcellular location">
    <subcellularLocation>
        <location evidence="1">Membrane</location>
        <topology evidence="1">Multi-pass membrane protein</topology>
    </subcellularLocation>
</comment>
<dbReference type="OrthoDB" id="30881at2759"/>
<comment type="similarity">
    <text evidence="2">Belongs to the TMEM19 family.</text>
</comment>
<organism evidence="7 8">
    <name type="scientific">Anaeramoeba ignava</name>
    <name type="common">Anaerobic marine amoeba</name>
    <dbReference type="NCBI Taxonomy" id="1746090"/>
    <lineage>
        <taxon>Eukaryota</taxon>
        <taxon>Metamonada</taxon>
        <taxon>Anaeramoebidae</taxon>
        <taxon>Anaeramoeba</taxon>
    </lineage>
</organism>
<feature type="transmembrane region" description="Helical" evidence="6">
    <location>
        <begin position="241"/>
        <end position="270"/>
    </location>
</feature>
<feature type="transmembrane region" description="Helical" evidence="6">
    <location>
        <begin position="121"/>
        <end position="144"/>
    </location>
</feature>
<dbReference type="Proteomes" id="UP001149090">
    <property type="component" value="Unassembled WGS sequence"/>
</dbReference>
<evidence type="ECO:0000313" key="8">
    <source>
        <dbReference type="Proteomes" id="UP001149090"/>
    </source>
</evidence>
<protein>
    <submittedName>
        <fullName evidence="7">Transmembrane protein</fullName>
    </submittedName>
</protein>
<evidence type="ECO:0000256" key="5">
    <source>
        <dbReference type="ARBA" id="ARBA00023136"/>
    </source>
</evidence>
<gene>
    <name evidence="7" type="ORF">M0811_07192</name>
</gene>
<dbReference type="EMBL" id="JAPDFW010000064">
    <property type="protein sequence ID" value="KAJ5075622.1"/>
    <property type="molecule type" value="Genomic_DNA"/>
</dbReference>
<evidence type="ECO:0000256" key="1">
    <source>
        <dbReference type="ARBA" id="ARBA00004141"/>
    </source>
</evidence>
<feature type="transmembrane region" description="Helical" evidence="6">
    <location>
        <begin position="81"/>
        <end position="101"/>
    </location>
</feature>
<evidence type="ECO:0000256" key="3">
    <source>
        <dbReference type="ARBA" id="ARBA00022692"/>
    </source>
</evidence>
<evidence type="ECO:0000256" key="6">
    <source>
        <dbReference type="SAM" id="Phobius"/>
    </source>
</evidence>